<dbReference type="GO" id="GO:0043565">
    <property type="term" value="F:sequence-specific DNA binding"/>
    <property type="evidence" value="ECO:0007669"/>
    <property type="project" value="InterPro"/>
</dbReference>
<proteinExistence type="predicted"/>
<protein>
    <submittedName>
        <fullName evidence="6">AraC family transcriptional regulator</fullName>
    </submittedName>
</protein>
<organism evidence="6 7">
    <name type="scientific">Paenibacillus agri</name>
    <dbReference type="NCBI Taxonomy" id="2744309"/>
    <lineage>
        <taxon>Bacteria</taxon>
        <taxon>Bacillati</taxon>
        <taxon>Bacillota</taxon>
        <taxon>Bacilli</taxon>
        <taxon>Bacillales</taxon>
        <taxon>Paenibacillaceae</taxon>
        <taxon>Paenibacillus</taxon>
    </lineage>
</organism>
<dbReference type="AlphaFoldDB" id="A0A850EMG0"/>
<evidence type="ECO:0000256" key="1">
    <source>
        <dbReference type="ARBA" id="ARBA00023015"/>
    </source>
</evidence>
<evidence type="ECO:0000313" key="7">
    <source>
        <dbReference type="Proteomes" id="UP000564806"/>
    </source>
</evidence>
<dbReference type="InterPro" id="IPR037923">
    <property type="entry name" value="HTH-like"/>
</dbReference>
<dbReference type="InterPro" id="IPR009057">
    <property type="entry name" value="Homeodomain-like_sf"/>
</dbReference>
<reference evidence="6" key="1">
    <citation type="submission" date="2020-06" db="EMBL/GenBank/DDBJ databases">
        <title>Paenibacillus sp. nov., isolated from soil.</title>
        <authorList>
            <person name="Seo Y.L."/>
        </authorList>
    </citation>
    <scope>NUCLEOTIDE SEQUENCE [LARGE SCALE GENOMIC DNA]</scope>
    <source>
        <strain evidence="6">JW14</strain>
    </source>
</reference>
<dbReference type="PANTHER" id="PTHR43280:SF28">
    <property type="entry name" value="HTH-TYPE TRANSCRIPTIONAL ACTIVATOR RHAS"/>
    <property type="match status" value="1"/>
</dbReference>
<dbReference type="SUPFAM" id="SSF46689">
    <property type="entry name" value="Homeodomain-like"/>
    <property type="match status" value="2"/>
</dbReference>
<keyword evidence="3" id="KW-0804">Transcription</keyword>
<comment type="caution">
    <text evidence="6">The sequence shown here is derived from an EMBL/GenBank/DDBJ whole genome shotgun (WGS) entry which is preliminary data.</text>
</comment>
<evidence type="ECO:0000259" key="4">
    <source>
        <dbReference type="PROSITE" id="PS01124"/>
    </source>
</evidence>
<dbReference type="Gene3D" id="3.40.50.1980">
    <property type="entry name" value="Nitrogenase molybdenum iron protein domain"/>
    <property type="match status" value="2"/>
</dbReference>
<dbReference type="EMBL" id="JABWCS010000213">
    <property type="protein sequence ID" value="NUU62205.1"/>
    <property type="molecule type" value="Genomic_DNA"/>
</dbReference>
<gene>
    <name evidence="6" type="ORF">HPT30_17820</name>
</gene>
<keyword evidence="7" id="KW-1185">Reference proteome</keyword>
<name>A0A850EMG0_9BACL</name>
<dbReference type="Gene3D" id="1.10.10.60">
    <property type="entry name" value="Homeodomain-like"/>
    <property type="match status" value="2"/>
</dbReference>
<dbReference type="Pfam" id="PF12833">
    <property type="entry name" value="HTH_18"/>
    <property type="match status" value="1"/>
</dbReference>
<dbReference type="InterPro" id="IPR003313">
    <property type="entry name" value="AraC-bd"/>
</dbReference>
<dbReference type="PROSITE" id="PS00041">
    <property type="entry name" value="HTH_ARAC_FAMILY_1"/>
    <property type="match status" value="1"/>
</dbReference>
<dbReference type="SUPFAM" id="SSF53807">
    <property type="entry name" value="Helical backbone' metal receptor"/>
    <property type="match status" value="1"/>
</dbReference>
<evidence type="ECO:0000259" key="5">
    <source>
        <dbReference type="PROSITE" id="PS50983"/>
    </source>
</evidence>
<dbReference type="RefSeq" id="WP_175372698.1">
    <property type="nucleotide sequence ID" value="NZ_JABWCS010000213.1"/>
</dbReference>
<dbReference type="PANTHER" id="PTHR43280">
    <property type="entry name" value="ARAC-FAMILY TRANSCRIPTIONAL REGULATOR"/>
    <property type="match status" value="1"/>
</dbReference>
<dbReference type="Pfam" id="PF02311">
    <property type="entry name" value="AraC_binding"/>
    <property type="match status" value="1"/>
</dbReference>
<dbReference type="PROSITE" id="PS01124">
    <property type="entry name" value="HTH_ARAC_FAMILY_2"/>
    <property type="match status" value="1"/>
</dbReference>
<keyword evidence="2" id="KW-0238">DNA-binding</keyword>
<dbReference type="InterPro" id="IPR018060">
    <property type="entry name" value="HTH_AraC"/>
</dbReference>
<evidence type="ECO:0000256" key="3">
    <source>
        <dbReference type="ARBA" id="ARBA00023163"/>
    </source>
</evidence>
<keyword evidence="1" id="KW-0805">Transcription regulation</keyword>
<feature type="domain" description="Fe/B12 periplasmic-binding" evidence="5">
    <location>
        <begin position="278"/>
        <end position="542"/>
    </location>
</feature>
<dbReference type="Pfam" id="PF01497">
    <property type="entry name" value="Peripla_BP_2"/>
    <property type="match status" value="1"/>
</dbReference>
<dbReference type="SUPFAM" id="SSF51215">
    <property type="entry name" value="Regulatory protein AraC"/>
    <property type="match status" value="1"/>
</dbReference>
<dbReference type="GO" id="GO:0003700">
    <property type="term" value="F:DNA-binding transcription factor activity"/>
    <property type="evidence" value="ECO:0007669"/>
    <property type="project" value="InterPro"/>
</dbReference>
<feature type="domain" description="HTH araC/xylS-type" evidence="4">
    <location>
        <begin position="176"/>
        <end position="274"/>
    </location>
</feature>
<dbReference type="InterPro" id="IPR018062">
    <property type="entry name" value="HTH_AraC-typ_CS"/>
</dbReference>
<evidence type="ECO:0000256" key="2">
    <source>
        <dbReference type="ARBA" id="ARBA00023125"/>
    </source>
</evidence>
<dbReference type="Proteomes" id="UP000564806">
    <property type="component" value="Unassembled WGS sequence"/>
</dbReference>
<dbReference type="SMART" id="SM00342">
    <property type="entry name" value="HTH_ARAC"/>
    <property type="match status" value="1"/>
</dbReference>
<sequence length="547" mass="63500">MLTPVKANHFLKGVLYEIVEAHQDSSVPVWAKSEPLAHHMLLYIARGKGQLYVDGQQHQLERNTLHMHRPGTRLQLTASNAGDELQFYWIAFDIYRLMEKNLSRREYMRELEFPLQGQIAVGGSQFKRLFYLMAAEGKTVNDRNPFISQQYLHDMLDGILRYAEPQALNDMDIRLKLTLDYLQNHYSEDIRIDKLAEMAELHPSYYSQVFKQAMDKSPVVFLTHLRMNKAKEMLLQSDKAIRDIATDVGYKDEFYFSRRFKESSGYSPRVFTKNKDKKIISLSSPYTDHLFTLGLIPSAAQLHRHIPLITKGLTLPEHARDPWGISREVFLSEHPDLILCKDNVLSKAREHINDVAPIIAIPWVSQDICAHLMTIAELVNRKAEAVRWLHNHEQKAEKIRKSLRSTVGEGTVAICVCRESELRMYGARNIGHVFYRSLQLTPPEKMQKEMERHPIGTVHSWTAITPDELGEYESDFLFFAVETEGDKRRVLDLQKNNPVWRRHAAVRNRRVYFIDWEKWMIYAPFVINQQLEEAASLLTQSASLAEI</sequence>
<dbReference type="PROSITE" id="PS50983">
    <property type="entry name" value="FE_B12_PBP"/>
    <property type="match status" value="1"/>
</dbReference>
<dbReference type="InterPro" id="IPR002491">
    <property type="entry name" value="ABC_transptr_periplasmic_BD"/>
</dbReference>
<accession>A0A850EMG0</accession>
<evidence type="ECO:0000313" key="6">
    <source>
        <dbReference type="EMBL" id="NUU62205.1"/>
    </source>
</evidence>